<protein>
    <submittedName>
        <fullName evidence="2">Uncharacterized protein</fullName>
    </submittedName>
</protein>
<name>A0AAJ6PC59_9CYAN</name>
<evidence type="ECO:0000256" key="1">
    <source>
        <dbReference type="SAM" id="Phobius"/>
    </source>
</evidence>
<dbReference type="KEGG" id="hbq:QI031_14725"/>
<dbReference type="EMBL" id="CP124543">
    <property type="protein sequence ID" value="WGV28634.1"/>
    <property type="molecule type" value="Genomic_DNA"/>
</dbReference>
<keyword evidence="1" id="KW-0472">Membrane</keyword>
<keyword evidence="1" id="KW-0812">Transmembrane</keyword>
<reference evidence="2 3" key="1">
    <citation type="journal article" date="2023" name="Limnol Oceanogr Lett">
        <title>Environmental adaptations by the intertidal Antarctic cyanobacterium Halotia branconii CENA392 as revealed using long-read genome sequencing.</title>
        <authorList>
            <person name="Dextro R.B."/>
            <person name="Delbaje E."/>
            <person name="Freitas P.N.N."/>
            <person name="Geraldes V."/>
            <person name="Pinto E."/>
            <person name="Long P.F."/>
            <person name="Fiore M.F."/>
        </authorList>
    </citation>
    <scope>NUCLEOTIDE SEQUENCE [LARGE SCALE GENOMIC DNA]</scope>
    <source>
        <strain evidence="2 3">CENA392</strain>
    </source>
</reference>
<evidence type="ECO:0000313" key="2">
    <source>
        <dbReference type="EMBL" id="WGV28634.1"/>
    </source>
</evidence>
<feature type="transmembrane region" description="Helical" evidence="1">
    <location>
        <begin position="17"/>
        <end position="36"/>
    </location>
</feature>
<evidence type="ECO:0000313" key="3">
    <source>
        <dbReference type="Proteomes" id="UP001223520"/>
    </source>
</evidence>
<proteinExistence type="predicted"/>
<gene>
    <name evidence="2" type="ORF">QI031_14725</name>
</gene>
<sequence length="129" mass="14865">MFSQHWWKSLRFLGLEFWLPLPILGIVFWLSGNLLAEHLFSRPYSMVNQLHADASPELQMSMYVLLISAEVDKSAGITKVTVKTTDSSRRTLFFEFPVTDISQIETAIAQKLGMSIEDIRKLVRYQIND</sequence>
<organism evidence="2 3">
    <name type="scientific">Halotia branconii CENA392</name>
    <dbReference type="NCBI Taxonomy" id="1539056"/>
    <lineage>
        <taxon>Bacteria</taxon>
        <taxon>Bacillati</taxon>
        <taxon>Cyanobacteriota</taxon>
        <taxon>Cyanophyceae</taxon>
        <taxon>Nostocales</taxon>
        <taxon>Nodulariaceae</taxon>
        <taxon>Halotia</taxon>
    </lineage>
</organism>
<dbReference type="Proteomes" id="UP001223520">
    <property type="component" value="Chromosome"/>
</dbReference>
<keyword evidence="3" id="KW-1185">Reference proteome</keyword>
<accession>A0AAJ6PC59</accession>
<dbReference type="RefSeq" id="WP_281485860.1">
    <property type="nucleotide sequence ID" value="NZ_CP124543.1"/>
</dbReference>
<dbReference type="AlphaFoldDB" id="A0AAJ6PC59"/>
<keyword evidence="1" id="KW-1133">Transmembrane helix</keyword>